<proteinExistence type="predicted"/>
<sequence>MVKAENVSYGLYHYGPFLVSLQDCSFLRETFSHVSVTYCPDLGQYSRWVYIGLVMVSAAVMLSLIFWVIYARERRHRVYTKHFS</sequence>
<evidence type="ECO:0000313" key="1">
    <source>
        <dbReference type="EMBL" id="KAI4377311.1"/>
    </source>
</evidence>
<organism evidence="1 2">
    <name type="scientific">Melastoma candidum</name>
    <dbReference type="NCBI Taxonomy" id="119954"/>
    <lineage>
        <taxon>Eukaryota</taxon>
        <taxon>Viridiplantae</taxon>
        <taxon>Streptophyta</taxon>
        <taxon>Embryophyta</taxon>
        <taxon>Tracheophyta</taxon>
        <taxon>Spermatophyta</taxon>
        <taxon>Magnoliopsida</taxon>
        <taxon>eudicotyledons</taxon>
        <taxon>Gunneridae</taxon>
        <taxon>Pentapetalae</taxon>
        <taxon>rosids</taxon>
        <taxon>malvids</taxon>
        <taxon>Myrtales</taxon>
        <taxon>Melastomataceae</taxon>
        <taxon>Melastomatoideae</taxon>
        <taxon>Melastomateae</taxon>
        <taxon>Melastoma</taxon>
    </lineage>
</organism>
<keyword evidence="2" id="KW-1185">Reference proteome</keyword>
<reference evidence="2" key="1">
    <citation type="journal article" date="2023" name="Front. Plant Sci.">
        <title>Chromosomal-level genome assembly of Melastoma candidum provides insights into trichome evolution.</title>
        <authorList>
            <person name="Zhong Y."/>
            <person name="Wu W."/>
            <person name="Sun C."/>
            <person name="Zou P."/>
            <person name="Liu Y."/>
            <person name="Dai S."/>
            <person name="Zhou R."/>
        </authorList>
    </citation>
    <scope>NUCLEOTIDE SEQUENCE [LARGE SCALE GENOMIC DNA]</scope>
</reference>
<dbReference type="Proteomes" id="UP001057402">
    <property type="component" value="Chromosome 4"/>
</dbReference>
<evidence type="ECO:0000313" key="2">
    <source>
        <dbReference type="Proteomes" id="UP001057402"/>
    </source>
</evidence>
<comment type="caution">
    <text evidence="1">The sequence shown here is derived from an EMBL/GenBank/DDBJ whole genome shotgun (WGS) entry which is preliminary data.</text>
</comment>
<protein>
    <submittedName>
        <fullName evidence="1">Uncharacterized protein</fullName>
    </submittedName>
</protein>
<accession>A0ACB9RDT1</accession>
<name>A0ACB9RDT1_9MYRT</name>
<gene>
    <name evidence="1" type="ORF">MLD38_014962</name>
</gene>
<dbReference type="EMBL" id="CM042883">
    <property type="protein sequence ID" value="KAI4377311.1"/>
    <property type="molecule type" value="Genomic_DNA"/>
</dbReference>